<dbReference type="PANTHER" id="PTHR33908:SF3">
    <property type="entry name" value="UNDECAPRENYL PHOSPHATE-ALPHA-4-AMINO-4-DEOXY-L-ARABINOSE ARABINOSYL TRANSFERASE"/>
    <property type="match status" value="1"/>
</dbReference>
<dbReference type="GO" id="GO:0004169">
    <property type="term" value="F:dolichyl-phosphate-mannose-protein mannosyltransferase activity"/>
    <property type="evidence" value="ECO:0007669"/>
    <property type="project" value="UniProtKB-EC"/>
</dbReference>
<feature type="transmembrane region" description="Helical" evidence="8">
    <location>
        <begin position="15"/>
        <end position="33"/>
    </location>
</feature>
<keyword evidence="3 10" id="KW-0328">Glycosyltransferase</keyword>
<evidence type="ECO:0000256" key="1">
    <source>
        <dbReference type="ARBA" id="ARBA00004651"/>
    </source>
</evidence>
<feature type="transmembrane region" description="Helical" evidence="8">
    <location>
        <begin position="412"/>
        <end position="431"/>
    </location>
</feature>
<keyword evidence="2" id="KW-1003">Cell membrane</keyword>
<keyword evidence="6 8" id="KW-1133">Transmembrane helix</keyword>
<feature type="transmembrane region" description="Helical" evidence="8">
    <location>
        <begin position="239"/>
        <end position="258"/>
    </location>
</feature>
<dbReference type="Pfam" id="PF13231">
    <property type="entry name" value="PMT_2"/>
    <property type="match status" value="1"/>
</dbReference>
<evidence type="ECO:0000313" key="10">
    <source>
        <dbReference type="EMBL" id="EDX78671.1"/>
    </source>
</evidence>
<dbReference type="EC" id="2.4.1.109" evidence="10"/>
<keyword evidence="4 10" id="KW-0808">Transferase</keyword>
<organism evidence="10 11">
    <name type="scientific">Coleofasciculus chthonoplastes PCC 7420</name>
    <dbReference type="NCBI Taxonomy" id="118168"/>
    <lineage>
        <taxon>Bacteria</taxon>
        <taxon>Bacillati</taxon>
        <taxon>Cyanobacteriota</taxon>
        <taxon>Cyanophyceae</taxon>
        <taxon>Coleofasciculales</taxon>
        <taxon>Coleofasciculaceae</taxon>
        <taxon>Coleofasciculus</taxon>
    </lineage>
</organism>
<dbReference type="GO" id="GO:0005886">
    <property type="term" value="C:plasma membrane"/>
    <property type="evidence" value="ECO:0007669"/>
    <property type="project" value="UniProtKB-SubCell"/>
</dbReference>
<evidence type="ECO:0000256" key="8">
    <source>
        <dbReference type="SAM" id="Phobius"/>
    </source>
</evidence>
<evidence type="ECO:0000256" key="5">
    <source>
        <dbReference type="ARBA" id="ARBA00022692"/>
    </source>
</evidence>
<dbReference type="RefSeq" id="WP_006098147.1">
    <property type="nucleotide sequence ID" value="NZ_DS989841.1"/>
</dbReference>
<keyword evidence="5 8" id="KW-0812">Transmembrane</keyword>
<dbReference type="InterPro" id="IPR038731">
    <property type="entry name" value="RgtA/B/C-like"/>
</dbReference>
<dbReference type="AlphaFoldDB" id="B4VH78"/>
<protein>
    <submittedName>
        <fullName evidence="10">Dolichyl-phosphate-mannose-protein mannosyltransferase</fullName>
        <ecNumber evidence="10">2.4.1.109</ecNumber>
    </submittedName>
</protein>
<dbReference type="GO" id="GO:0016763">
    <property type="term" value="F:pentosyltransferase activity"/>
    <property type="evidence" value="ECO:0007669"/>
    <property type="project" value="TreeGrafter"/>
</dbReference>
<comment type="subcellular location">
    <subcellularLocation>
        <location evidence="1">Cell membrane</location>
        <topology evidence="1">Multi-pass membrane protein</topology>
    </subcellularLocation>
</comment>
<evidence type="ECO:0000256" key="7">
    <source>
        <dbReference type="ARBA" id="ARBA00023136"/>
    </source>
</evidence>
<feature type="transmembrane region" description="Helical" evidence="8">
    <location>
        <begin position="346"/>
        <end position="365"/>
    </location>
</feature>
<keyword evidence="11" id="KW-1185">Reference proteome</keyword>
<evidence type="ECO:0000256" key="3">
    <source>
        <dbReference type="ARBA" id="ARBA00022676"/>
    </source>
</evidence>
<feature type="transmembrane region" description="Helical" evidence="8">
    <location>
        <begin position="109"/>
        <end position="136"/>
    </location>
</feature>
<dbReference type="Proteomes" id="UP000003835">
    <property type="component" value="Unassembled WGS sequence"/>
</dbReference>
<dbReference type="OrthoDB" id="495800at2"/>
<feature type="domain" description="Glycosyltransferase RgtA/B/C/D-like" evidence="9">
    <location>
        <begin position="99"/>
        <end position="258"/>
    </location>
</feature>
<evidence type="ECO:0000313" key="11">
    <source>
        <dbReference type="Proteomes" id="UP000003835"/>
    </source>
</evidence>
<dbReference type="GO" id="GO:0010041">
    <property type="term" value="P:response to iron(III) ion"/>
    <property type="evidence" value="ECO:0007669"/>
    <property type="project" value="TreeGrafter"/>
</dbReference>
<accession>B4VH78</accession>
<feature type="transmembrane region" description="Helical" evidence="8">
    <location>
        <begin position="148"/>
        <end position="166"/>
    </location>
</feature>
<reference evidence="10 11" key="1">
    <citation type="submission" date="2008-07" db="EMBL/GenBank/DDBJ databases">
        <authorList>
            <person name="Tandeau de Marsac N."/>
            <person name="Ferriera S."/>
            <person name="Johnson J."/>
            <person name="Kravitz S."/>
            <person name="Beeson K."/>
            <person name="Sutton G."/>
            <person name="Rogers Y.-H."/>
            <person name="Friedman R."/>
            <person name="Frazier M."/>
            <person name="Venter J.C."/>
        </authorList>
    </citation>
    <scope>NUCLEOTIDE SEQUENCE [LARGE SCALE GENOMIC DNA]</scope>
    <source>
        <strain evidence="10 11">PCC 7420</strain>
    </source>
</reference>
<evidence type="ECO:0000256" key="4">
    <source>
        <dbReference type="ARBA" id="ARBA00022679"/>
    </source>
</evidence>
<dbReference type="EMBL" id="DS989841">
    <property type="protein sequence ID" value="EDX78671.1"/>
    <property type="molecule type" value="Genomic_DNA"/>
</dbReference>
<keyword evidence="7 8" id="KW-0472">Membrane</keyword>
<feature type="transmembrane region" description="Helical" evidence="8">
    <location>
        <begin position="377"/>
        <end position="397"/>
    </location>
</feature>
<gene>
    <name evidence="10" type="ORF">MC7420_7324</name>
</gene>
<dbReference type="STRING" id="118168.MC7420_7324"/>
<sequence>MKNYINNTFKLKKKWFNVLIITILVLGLFFRFVHLDQKVYWLDETHSSLRIFGYTEPEFIQDIFSGEVVNSDDLLKYQRPSPTKTWGDTIRVLAGNTEHAPLYYLALRVWALGFGSSVAALRSFSVLISLFALPGIYWLCRELFESPFVAWVAVALMAISPFHILYAQEVRPYSLLTVAILLSSAALLRAIRLNTKISWSIYAITLTLGFYTHWFFTVVAASHGLYVAVTQRFRFNKTVIAYSLASLAGVIAFSPWIINTITAPPPLEEQMGWVFQKLPLLTLVKSWGLSVSRVFVDLDRGWCLPLNSPDCSYLLSDNESLIYWLILPLIVLGGYSIYFICKNTPAQVWFFILSLIGVMAAALIIPDLIKGGQRSTVTRYVIPCLLGFQLSVAYLLASKMSTNFQSVRQQKIWQAIFVVLISLGILSNLIITQAHGWWSKGGNYHVHPIATIVNQAEQPLILYSVPSNVLWGKGGAVGRVLPLTRQFEPNVGILFVVQPNVLPEIPAQFQDVFVYRPHDELKSWLEQNQNYTLEPVFVDPRRRENPRLWKLVK</sequence>
<proteinExistence type="predicted"/>
<dbReference type="InterPro" id="IPR050297">
    <property type="entry name" value="LipidA_mod_glycosyltrf_83"/>
</dbReference>
<evidence type="ECO:0000259" key="9">
    <source>
        <dbReference type="Pfam" id="PF13231"/>
    </source>
</evidence>
<dbReference type="PANTHER" id="PTHR33908">
    <property type="entry name" value="MANNOSYLTRANSFERASE YKCB-RELATED"/>
    <property type="match status" value="1"/>
</dbReference>
<evidence type="ECO:0000256" key="2">
    <source>
        <dbReference type="ARBA" id="ARBA00022475"/>
    </source>
</evidence>
<feature type="transmembrane region" description="Helical" evidence="8">
    <location>
        <begin position="173"/>
        <end position="191"/>
    </location>
</feature>
<feature type="transmembrane region" description="Helical" evidence="8">
    <location>
        <begin position="321"/>
        <end position="340"/>
    </location>
</feature>
<evidence type="ECO:0000256" key="6">
    <source>
        <dbReference type="ARBA" id="ARBA00022989"/>
    </source>
</evidence>
<dbReference type="GO" id="GO:0009103">
    <property type="term" value="P:lipopolysaccharide biosynthetic process"/>
    <property type="evidence" value="ECO:0007669"/>
    <property type="project" value="UniProtKB-ARBA"/>
</dbReference>
<name>B4VH78_9CYAN</name>
<dbReference type="HOGENOM" id="CLU_037292_0_0_3"/>
<feature type="transmembrane region" description="Helical" evidence="8">
    <location>
        <begin position="197"/>
        <end position="227"/>
    </location>
</feature>
<dbReference type="eggNOG" id="COG5305">
    <property type="taxonomic scope" value="Bacteria"/>
</dbReference>